<dbReference type="EMBL" id="CP012673">
    <property type="protein sequence ID" value="AUX46823.1"/>
    <property type="molecule type" value="Genomic_DNA"/>
</dbReference>
<proteinExistence type="predicted"/>
<dbReference type="GO" id="GO:0004518">
    <property type="term" value="F:nuclease activity"/>
    <property type="evidence" value="ECO:0007669"/>
    <property type="project" value="InterPro"/>
</dbReference>
<dbReference type="Gene3D" id="2.40.50.90">
    <property type="match status" value="1"/>
</dbReference>
<sequence>MTGLLPVYRRFIDYVSLVSGRRRLRSAPELSGDSFRGEIVKVVDGDTIRVRDEIGVIRGIRLLSIDTPETHFLGASQGRWAEAAAARLAELLPVGAEVEVQTDAQKFDSYGRVLGFVLSGGRLVNRQLIEEGLAATYIVAPNLRHARDFCEAARRSFTEQRGLFGDPSVLLPYEFRWSMRGRSHARLVGSLSRGQVFELSEREQVPCWDRVFFFNVRDVCAPFVRVTEDGGAREG</sequence>
<reference evidence="2 3" key="1">
    <citation type="submission" date="2015-09" db="EMBL/GenBank/DDBJ databases">
        <title>Sorangium comparison.</title>
        <authorList>
            <person name="Zaburannyi N."/>
            <person name="Bunk B."/>
            <person name="Overmann J."/>
            <person name="Mueller R."/>
        </authorList>
    </citation>
    <scope>NUCLEOTIDE SEQUENCE [LARGE SCALE GENOMIC DNA]</scope>
    <source>
        <strain evidence="2 3">So ce26</strain>
    </source>
</reference>
<dbReference type="GO" id="GO:0003676">
    <property type="term" value="F:nucleic acid binding"/>
    <property type="evidence" value="ECO:0007669"/>
    <property type="project" value="InterPro"/>
</dbReference>
<feature type="domain" description="TNase-like" evidence="1">
    <location>
        <begin position="33"/>
        <end position="166"/>
    </location>
</feature>
<dbReference type="Proteomes" id="UP000238348">
    <property type="component" value="Chromosome"/>
</dbReference>
<dbReference type="SMART" id="SM00318">
    <property type="entry name" value="SNc"/>
    <property type="match status" value="1"/>
</dbReference>
<dbReference type="InterPro" id="IPR035437">
    <property type="entry name" value="SNase_OB-fold_sf"/>
</dbReference>
<evidence type="ECO:0000313" key="3">
    <source>
        <dbReference type="Proteomes" id="UP000238348"/>
    </source>
</evidence>
<organism evidence="2 3">
    <name type="scientific">Sorangium cellulosum</name>
    <name type="common">Polyangium cellulosum</name>
    <dbReference type="NCBI Taxonomy" id="56"/>
    <lineage>
        <taxon>Bacteria</taxon>
        <taxon>Pseudomonadati</taxon>
        <taxon>Myxococcota</taxon>
        <taxon>Polyangia</taxon>
        <taxon>Polyangiales</taxon>
        <taxon>Polyangiaceae</taxon>
        <taxon>Sorangium</taxon>
    </lineage>
</organism>
<evidence type="ECO:0000259" key="1">
    <source>
        <dbReference type="PROSITE" id="PS50830"/>
    </source>
</evidence>
<gene>
    <name evidence="2" type="ORF">SOCE26_083320</name>
</gene>
<dbReference type="PROSITE" id="PS50830">
    <property type="entry name" value="TNASE_3"/>
    <property type="match status" value="1"/>
</dbReference>
<evidence type="ECO:0000313" key="2">
    <source>
        <dbReference type="EMBL" id="AUX46823.1"/>
    </source>
</evidence>
<dbReference type="SUPFAM" id="SSF50199">
    <property type="entry name" value="Staphylococcal nuclease"/>
    <property type="match status" value="1"/>
</dbReference>
<name>A0A2L0F5K7_SORCE</name>
<dbReference type="AlphaFoldDB" id="A0A2L0F5K7"/>
<dbReference type="InterPro" id="IPR002071">
    <property type="entry name" value="Thermonucl_AS"/>
</dbReference>
<accession>A0A2L0F5K7</accession>
<dbReference type="InterPro" id="IPR016071">
    <property type="entry name" value="Staphylococal_nuclease_OB-fold"/>
</dbReference>
<dbReference type="Pfam" id="PF00565">
    <property type="entry name" value="SNase"/>
    <property type="match status" value="1"/>
</dbReference>
<dbReference type="RefSeq" id="WP_104987726.1">
    <property type="nucleotide sequence ID" value="NZ_CP012673.1"/>
</dbReference>
<protein>
    <submittedName>
        <fullName evidence="2">Nuclease</fullName>
    </submittedName>
</protein>
<dbReference type="PROSITE" id="PS01123">
    <property type="entry name" value="TNASE_1"/>
    <property type="match status" value="1"/>
</dbReference>
<dbReference type="OrthoDB" id="9775118at2"/>